<reference evidence="7 8" key="1">
    <citation type="submission" date="2020-01" db="EMBL/GenBank/DDBJ databases">
        <title>Whole genome sequence of Heliobacterium gestii DSM 11169.</title>
        <authorList>
            <person name="Kyndt J.A."/>
            <person name="Meyer T.E."/>
        </authorList>
    </citation>
    <scope>NUCLEOTIDE SEQUENCE [LARGE SCALE GENOMIC DNA]</scope>
    <source>
        <strain evidence="7 8">DSM 11169</strain>
    </source>
</reference>
<dbReference type="PANTHER" id="PTHR42981:SF2">
    <property type="entry name" value="PYRUVATE DEHYDROGENASE [UBIQUINONE]"/>
    <property type="match status" value="1"/>
</dbReference>
<protein>
    <recommendedName>
        <fullName evidence="9">Thiamine pyrophosphate-binding protein</fullName>
    </recommendedName>
</protein>
<dbReference type="AlphaFoldDB" id="A0A845LEM2"/>
<feature type="domain" description="Thiamine pyrophosphate enzyme TPP-binding" evidence="5">
    <location>
        <begin position="379"/>
        <end position="524"/>
    </location>
</feature>
<evidence type="ECO:0000256" key="3">
    <source>
        <dbReference type="RuleBase" id="RU362132"/>
    </source>
</evidence>
<evidence type="ECO:0000259" key="6">
    <source>
        <dbReference type="Pfam" id="PF02776"/>
    </source>
</evidence>
<dbReference type="InterPro" id="IPR011766">
    <property type="entry name" value="TPP_enzyme_TPP-bd"/>
</dbReference>
<dbReference type="InterPro" id="IPR047211">
    <property type="entry name" value="POXB-like"/>
</dbReference>
<sequence length="534" mass="56747">MQSTVAALLWRAVAEWGIERVYGVAGDAIFPLLDALGRTQSLRYIGAVSETGAAFMAGGEARATGRPGLCIATAGPGAANLVNAVADAYRDEIPLLVITGQVETGKVATAAKQYIDQQQLFAPITAMTVTLTRPESAIDILKAAMEKAIGDRVPCQITIPKDIQSSPAPEIVAIPALGAPQLPKMQGDIDQVADLLNQCKRPLVIVGRRALPFRDELLQLTEALGAGIIPGQGARAIVPATDKRFLGGLGEAHIPEPLARADLILLIGASPFEHKFIPAHIAVAQIDTHPKWLAHELRPCSLTGDVAAILPMLVEKAQQDRPDSAWIGEIEQAHDALLAMIAPVGQENSPKGSSEPIDPPQVISLLNDRVPPDAIIAVDTGEFMHWFDRGFLPKRQQVILSENWRSIGAALPYAIGAQAAEPGKRVVVLTGDGGLPLTLTEIVTAVRHQLPVVVLVFHDRRYALEADRMEKAGLKPLGTDLAPLDFAAVAIACGAEGFRVSESSQLPAALATAMTREKPVVVDIEMGSARPLFL</sequence>
<dbReference type="Gene3D" id="3.40.50.1220">
    <property type="entry name" value="TPP-binding domain"/>
    <property type="match status" value="1"/>
</dbReference>
<dbReference type="SUPFAM" id="SSF52467">
    <property type="entry name" value="DHS-like NAD/FAD-binding domain"/>
    <property type="match status" value="1"/>
</dbReference>
<keyword evidence="2 3" id="KW-0786">Thiamine pyrophosphate</keyword>
<dbReference type="PANTHER" id="PTHR42981">
    <property type="entry name" value="PYRUVATE DEHYDROGENASE [UBIQUINONE]"/>
    <property type="match status" value="1"/>
</dbReference>
<dbReference type="Pfam" id="PF02775">
    <property type="entry name" value="TPP_enzyme_C"/>
    <property type="match status" value="1"/>
</dbReference>
<dbReference type="FunFam" id="3.40.50.970:FF:000007">
    <property type="entry name" value="Acetolactate synthase"/>
    <property type="match status" value="1"/>
</dbReference>
<evidence type="ECO:0000313" key="7">
    <source>
        <dbReference type="EMBL" id="MZP44011.1"/>
    </source>
</evidence>
<gene>
    <name evidence="7" type="ORF">GTO89_13310</name>
</gene>
<comment type="caution">
    <text evidence="7">The sequence shown here is derived from an EMBL/GenBank/DDBJ whole genome shotgun (WGS) entry which is preliminary data.</text>
</comment>
<dbReference type="GO" id="GO:0030976">
    <property type="term" value="F:thiamine pyrophosphate binding"/>
    <property type="evidence" value="ECO:0007669"/>
    <property type="project" value="InterPro"/>
</dbReference>
<dbReference type="RefSeq" id="WP_161262584.1">
    <property type="nucleotide sequence ID" value="NZ_JAFBDC010000011.1"/>
</dbReference>
<dbReference type="Pfam" id="PF02776">
    <property type="entry name" value="TPP_enzyme_N"/>
    <property type="match status" value="1"/>
</dbReference>
<evidence type="ECO:0000256" key="2">
    <source>
        <dbReference type="ARBA" id="ARBA00023052"/>
    </source>
</evidence>
<dbReference type="EMBL" id="WXEX01000012">
    <property type="protein sequence ID" value="MZP44011.1"/>
    <property type="molecule type" value="Genomic_DNA"/>
</dbReference>
<evidence type="ECO:0000259" key="4">
    <source>
        <dbReference type="Pfam" id="PF00205"/>
    </source>
</evidence>
<dbReference type="SUPFAM" id="SSF52518">
    <property type="entry name" value="Thiamin diphosphate-binding fold (THDP-binding)"/>
    <property type="match status" value="2"/>
</dbReference>
<accession>A0A845LEM2</accession>
<dbReference type="InterPro" id="IPR012001">
    <property type="entry name" value="Thiamin_PyroP_enz_TPP-bd_dom"/>
</dbReference>
<evidence type="ECO:0000259" key="5">
    <source>
        <dbReference type="Pfam" id="PF02775"/>
    </source>
</evidence>
<dbReference type="PROSITE" id="PS00187">
    <property type="entry name" value="TPP_ENZYMES"/>
    <property type="match status" value="1"/>
</dbReference>
<proteinExistence type="inferred from homology"/>
<dbReference type="InterPro" id="IPR029035">
    <property type="entry name" value="DHS-like_NAD/FAD-binding_dom"/>
</dbReference>
<organism evidence="7 8">
    <name type="scientific">Heliomicrobium gestii</name>
    <name type="common">Heliobacterium gestii</name>
    <dbReference type="NCBI Taxonomy" id="2699"/>
    <lineage>
        <taxon>Bacteria</taxon>
        <taxon>Bacillati</taxon>
        <taxon>Bacillota</taxon>
        <taxon>Clostridia</taxon>
        <taxon>Eubacteriales</taxon>
        <taxon>Heliobacteriaceae</taxon>
        <taxon>Heliomicrobium</taxon>
    </lineage>
</organism>
<feature type="domain" description="Thiamine pyrophosphate enzyme central" evidence="4">
    <location>
        <begin position="189"/>
        <end position="312"/>
    </location>
</feature>
<name>A0A845LEM2_HELGE</name>
<dbReference type="Gene3D" id="3.40.50.970">
    <property type="match status" value="2"/>
</dbReference>
<comment type="similarity">
    <text evidence="1 3">Belongs to the TPP enzyme family.</text>
</comment>
<dbReference type="OrthoDB" id="4494979at2"/>
<dbReference type="Proteomes" id="UP000471031">
    <property type="component" value="Unassembled WGS sequence"/>
</dbReference>
<dbReference type="InterPro" id="IPR029061">
    <property type="entry name" value="THDP-binding"/>
</dbReference>
<dbReference type="InterPro" id="IPR012000">
    <property type="entry name" value="Thiamin_PyroP_enz_cen_dom"/>
</dbReference>
<evidence type="ECO:0000313" key="8">
    <source>
        <dbReference type="Proteomes" id="UP000471031"/>
    </source>
</evidence>
<dbReference type="InterPro" id="IPR000399">
    <property type="entry name" value="TPP-bd_CS"/>
</dbReference>
<evidence type="ECO:0008006" key="9">
    <source>
        <dbReference type="Google" id="ProtNLM"/>
    </source>
</evidence>
<keyword evidence="8" id="KW-1185">Reference proteome</keyword>
<dbReference type="Pfam" id="PF00205">
    <property type="entry name" value="TPP_enzyme_M"/>
    <property type="match status" value="1"/>
</dbReference>
<feature type="domain" description="Thiamine pyrophosphate enzyme N-terminal TPP-binding" evidence="6">
    <location>
        <begin position="4"/>
        <end position="120"/>
    </location>
</feature>
<dbReference type="GO" id="GO:0000287">
    <property type="term" value="F:magnesium ion binding"/>
    <property type="evidence" value="ECO:0007669"/>
    <property type="project" value="InterPro"/>
</dbReference>
<dbReference type="GO" id="GO:0003824">
    <property type="term" value="F:catalytic activity"/>
    <property type="evidence" value="ECO:0007669"/>
    <property type="project" value="InterPro"/>
</dbReference>
<evidence type="ECO:0000256" key="1">
    <source>
        <dbReference type="ARBA" id="ARBA00007812"/>
    </source>
</evidence>